<evidence type="ECO:0008006" key="13">
    <source>
        <dbReference type="Google" id="ProtNLM"/>
    </source>
</evidence>
<dbReference type="InterPro" id="IPR001862">
    <property type="entry name" value="MAC_perforin"/>
</dbReference>
<evidence type="ECO:0000256" key="8">
    <source>
        <dbReference type="SAM" id="SignalP"/>
    </source>
</evidence>
<dbReference type="PROSITE" id="PS51412">
    <property type="entry name" value="MACPF_2"/>
    <property type="match status" value="1"/>
</dbReference>
<dbReference type="Pfam" id="PF00168">
    <property type="entry name" value="C2"/>
    <property type="match status" value="1"/>
</dbReference>
<reference evidence="11 12" key="1">
    <citation type="submission" date="2024-04" db="EMBL/GenBank/DDBJ databases">
        <authorList>
            <person name="Waldvogel A.-M."/>
            <person name="Schoenle A."/>
        </authorList>
    </citation>
    <scope>NUCLEOTIDE SEQUENCE [LARGE SCALE GENOMIC DNA]</scope>
</reference>
<evidence type="ECO:0000256" key="6">
    <source>
        <dbReference type="ARBA" id="ARBA00023136"/>
    </source>
</evidence>
<dbReference type="GO" id="GO:0005576">
    <property type="term" value="C:extracellular region"/>
    <property type="evidence" value="ECO:0007669"/>
    <property type="project" value="UniProtKB-SubCell"/>
</dbReference>
<proteinExistence type="inferred from homology"/>
<dbReference type="InterPro" id="IPR020864">
    <property type="entry name" value="MACPF"/>
</dbReference>
<evidence type="ECO:0000256" key="5">
    <source>
        <dbReference type="ARBA" id="ARBA00022852"/>
    </source>
</evidence>
<comment type="subcellular location">
    <subcellularLocation>
        <location evidence="1">Membrane</location>
    </subcellularLocation>
    <subcellularLocation>
        <location evidence="2">Secreted</location>
    </subcellularLocation>
</comment>
<dbReference type="Proteomes" id="UP001497482">
    <property type="component" value="Chromosome 9"/>
</dbReference>
<dbReference type="AlphaFoldDB" id="A0AAV2MRA1"/>
<evidence type="ECO:0000259" key="10">
    <source>
        <dbReference type="PROSITE" id="PS51412"/>
    </source>
</evidence>
<dbReference type="SMART" id="SM00239">
    <property type="entry name" value="C2"/>
    <property type="match status" value="1"/>
</dbReference>
<dbReference type="SUPFAM" id="SSF49562">
    <property type="entry name" value="C2 domain (Calcium/lipid-binding domain, CaLB)"/>
    <property type="match status" value="1"/>
</dbReference>
<keyword evidence="7" id="KW-1015">Disulfide bond</keyword>
<dbReference type="GO" id="GO:0001913">
    <property type="term" value="P:T cell mediated cytotoxicity"/>
    <property type="evidence" value="ECO:0007669"/>
    <property type="project" value="TreeGrafter"/>
</dbReference>
<dbReference type="GO" id="GO:0005579">
    <property type="term" value="C:membrane attack complex"/>
    <property type="evidence" value="ECO:0007669"/>
    <property type="project" value="InterPro"/>
</dbReference>
<dbReference type="Pfam" id="PF01823">
    <property type="entry name" value="MACPF"/>
    <property type="match status" value="2"/>
</dbReference>
<evidence type="ECO:0000256" key="3">
    <source>
        <dbReference type="ARBA" id="ARBA00009214"/>
    </source>
</evidence>
<dbReference type="PANTHER" id="PTHR46096:SF1">
    <property type="entry name" value="PERFORIN 1.5"/>
    <property type="match status" value="1"/>
</dbReference>
<feature type="domain" description="C2" evidence="9">
    <location>
        <begin position="762"/>
        <end position="883"/>
    </location>
</feature>
<protein>
    <recommendedName>
        <fullName evidence="13">Perforin-1-like</fullName>
    </recommendedName>
</protein>
<evidence type="ECO:0000313" key="11">
    <source>
        <dbReference type="EMBL" id="CAL1615838.1"/>
    </source>
</evidence>
<dbReference type="GO" id="GO:0022829">
    <property type="term" value="F:wide pore channel activity"/>
    <property type="evidence" value="ECO:0007669"/>
    <property type="project" value="TreeGrafter"/>
</dbReference>
<dbReference type="InterPro" id="IPR000008">
    <property type="entry name" value="C2_dom"/>
</dbReference>
<dbReference type="GO" id="GO:0001771">
    <property type="term" value="P:immunological synapse formation"/>
    <property type="evidence" value="ECO:0007669"/>
    <property type="project" value="TreeGrafter"/>
</dbReference>
<organism evidence="11 12">
    <name type="scientific">Knipowitschia caucasica</name>
    <name type="common">Caucasian dwarf goby</name>
    <name type="synonym">Pomatoschistus caucasicus</name>
    <dbReference type="NCBI Taxonomy" id="637954"/>
    <lineage>
        <taxon>Eukaryota</taxon>
        <taxon>Metazoa</taxon>
        <taxon>Chordata</taxon>
        <taxon>Craniata</taxon>
        <taxon>Vertebrata</taxon>
        <taxon>Euteleostomi</taxon>
        <taxon>Actinopterygii</taxon>
        <taxon>Neopterygii</taxon>
        <taxon>Teleostei</taxon>
        <taxon>Neoteleostei</taxon>
        <taxon>Acanthomorphata</taxon>
        <taxon>Gobiaria</taxon>
        <taxon>Gobiiformes</taxon>
        <taxon>Gobioidei</taxon>
        <taxon>Gobiidae</taxon>
        <taxon>Gobiinae</taxon>
        <taxon>Knipowitschia</taxon>
    </lineage>
</organism>
<dbReference type="GO" id="GO:0051607">
    <property type="term" value="P:defense response to virus"/>
    <property type="evidence" value="ECO:0007669"/>
    <property type="project" value="TreeGrafter"/>
</dbReference>
<gene>
    <name evidence="11" type="ORF">KC01_LOCUS41712</name>
</gene>
<dbReference type="PROSITE" id="PS00279">
    <property type="entry name" value="MACPF_1"/>
    <property type="match status" value="1"/>
</dbReference>
<dbReference type="InterPro" id="IPR020863">
    <property type="entry name" value="MACPF_CS"/>
</dbReference>
<dbReference type="PROSITE" id="PS50004">
    <property type="entry name" value="C2"/>
    <property type="match status" value="1"/>
</dbReference>
<evidence type="ECO:0000256" key="1">
    <source>
        <dbReference type="ARBA" id="ARBA00004370"/>
    </source>
</evidence>
<evidence type="ECO:0000256" key="7">
    <source>
        <dbReference type="ARBA" id="ARBA00023157"/>
    </source>
</evidence>
<dbReference type="PRINTS" id="PR00764">
    <property type="entry name" value="COMPLEMENTC9"/>
</dbReference>
<keyword evidence="4" id="KW-0964">Secreted</keyword>
<keyword evidence="12" id="KW-1185">Reference proteome</keyword>
<evidence type="ECO:0000313" key="12">
    <source>
        <dbReference type="Proteomes" id="UP001497482"/>
    </source>
</evidence>
<dbReference type="InterPro" id="IPR035892">
    <property type="entry name" value="C2_domain_sf"/>
</dbReference>
<dbReference type="SMART" id="SM00457">
    <property type="entry name" value="MACPF"/>
    <property type="match status" value="1"/>
</dbReference>
<feature type="signal peptide" evidence="8">
    <location>
        <begin position="1"/>
        <end position="20"/>
    </location>
</feature>
<feature type="chain" id="PRO_5043494919" description="Perforin-1-like" evidence="8">
    <location>
        <begin position="21"/>
        <end position="904"/>
    </location>
</feature>
<sequence length="904" mass="101868">MESVFLCLTLFLLKTGPSFSTSHPSNWLRQCRTATNLSLTSLGVLPGGGWDNLRNIDMGRVMNFSYLQCQTTEDGFYLIPDEVFVIPKKETGVETNSEIISSWMEQKSVTSSSINADVSFLTKVNGKFSTENQRMKTHQVKDSSTTTRVQVRNFLYTVKAYPDFTLDSRFVQQAKDIADAIENNQTKNADYLSEKMVVDYGTHVITSVDAGASLVEEDYLSSKDHKFLSDGMMLCLSRDYETGSRFAVKFGGLFSCQSTNPLSNNQSRCPPTFSQHLATVSDGCDVLYCVQSGLFTEGQLKPIRLPPFTKPPLISMQATNTVMVMTEGDKNWVRVGSTKLWKLAKAEEIQDMVKKLDPEYNKLNSLAYKNKSAKETFKKKATMQGDWLQISPFLLHILASSMVLMVRHIEGCYTGSGTECEKASFVPGHNLAGEGFDVVRMRRTGAYVINVKAHLFDNHTCTLCPNRFQQGQIQRLPTAVLDWRPVSRCSKQLSSALHHSVDSLLRSSSSLVNNNWGLGLSLDEVGKAVIGGSRSDLAKFARSQHSVDRATFALHEISCTYYSYRLADHPQLSTEFTKHLQRLPQSLNTSQDKALYRRLIDTYGTHYIHQVQLGGKVRRITAFRTCLATLKGFSETQIKKCLNVELRMALGFLPGNVSFSNKCDDVLKGNMSMGFYQGFMTHKIEVFGGERYFPDILYDQDPSESYHSWMNSLQDNPDVVSYAIFPLHHLVDDPQISSNLRNSVTEYIKENQLQDELGTKNCSPKPNLDHNCCPLRAGRGTLTLEMHRAAGLRADTFTKTDAYVKIFYNGMYEETPTVMDDNNPVWNSSYVFGSVELGQEMWFEVWDRDVLYNDMVGRCLVFPERGTHGLSCQLKKGVLYFTYTIKCDPHLTGFRCGRYSPSAE</sequence>
<dbReference type="PANTHER" id="PTHR46096">
    <property type="entry name" value="PERFORIN-1"/>
    <property type="match status" value="1"/>
</dbReference>
<comment type="similarity">
    <text evidence="3">Belongs to the complement C6/C7/C8/C9 family.</text>
</comment>
<dbReference type="EMBL" id="OZ035831">
    <property type="protein sequence ID" value="CAL1615838.1"/>
    <property type="molecule type" value="Genomic_DNA"/>
</dbReference>
<accession>A0AAV2MRA1</accession>
<name>A0AAV2MRA1_KNICA</name>
<feature type="domain" description="MACPF" evidence="10">
    <location>
        <begin position="416"/>
        <end position="761"/>
    </location>
</feature>
<evidence type="ECO:0000256" key="2">
    <source>
        <dbReference type="ARBA" id="ARBA00004613"/>
    </source>
</evidence>
<keyword evidence="6" id="KW-0472">Membrane</keyword>
<keyword evidence="5" id="KW-0204">Cytolysis</keyword>
<dbReference type="Gene3D" id="2.60.40.150">
    <property type="entry name" value="C2 domain"/>
    <property type="match status" value="1"/>
</dbReference>
<dbReference type="InterPro" id="IPR052784">
    <property type="entry name" value="Perforin-1_pore-forming"/>
</dbReference>
<evidence type="ECO:0000259" key="9">
    <source>
        <dbReference type="PROSITE" id="PS50004"/>
    </source>
</evidence>
<evidence type="ECO:0000256" key="4">
    <source>
        <dbReference type="ARBA" id="ARBA00022525"/>
    </source>
</evidence>
<dbReference type="GO" id="GO:0031640">
    <property type="term" value="P:killing of cells of another organism"/>
    <property type="evidence" value="ECO:0007669"/>
    <property type="project" value="UniProtKB-KW"/>
</dbReference>
<keyword evidence="8" id="KW-0732">Signal</keyword>